<evidence type="ECO:0008006" key="3">
    <source>
        <dbReference type="Google" id="ProtNLM"/>
    </source>
</evidence>
<evidence type="ECO:0000313" key="2">
    <source>
        <dbReference type="Proteomes" id="UP001048763"/>
    </source>
</evidence>
<evidence type="ECO:0000313" key="1">
    <source>
        <dbReference type="EMBL" id="MBV4547886.1"/>
    </source>
</evidence>
<reference evidence="1" key="1">
    <citation type="submission" date="2021-06" db="EMBL/GenBank/DDBJ databases">
        <title>Updating the genus Pseudomonas: Description of 43 new species and partition of the Pseudomonas putida group.</title>
        <authorList>
            <person name="Girard L."/>
            <person name="Lood C."/>
            <person name="Vandamme P."/>
            <person name="Rokni-Zadeh H."/>
            <person name="Van Noort V."/>
            <person name="Hofte M."/>
            <person name="Lavigne R."/>
            <person name="De Mot R."/>
        </authorList>
    </citation>
    <scope>NUCLEOTIDE SEQUENCE</scope>
    <source>
        <strain evidence="1">SWRI88</strain>
    </source>
</reference>
<name>A0ABS6RNY7_9PSED</name>
<organism evidence="1 2">
    <name type="scientific">Pseudomonas triticicola</name>
    <dbReference type="NCBI Taxonomy" id="2842345"/>
    <lineage>
        <taxon>Bacteria</taxon>
        <taxon>Pseudomonadati</taxon>
        <taxon>Pseudomonadota</taxon>
        <taxon>Gammaproteobacteria</taxon>
        <taxon>Pseudomonadales</taxon>
        <taxon>Pseudomonadaceae</taxon>
        <taxon>Pseudomonas</taxon>
    </lineage>
</organism>
<dbReference type="EMBL" id="JAHSTX010000001">
    <property type="protein sequence ID" value="MBV4547886.1"/>
    <property type="molecule type" value="Genomic_DNA"/>
</dbReference>
<sequence length="442" mass="48176">MPALSLHDYLVPEISALPNADAQGFRVFKGRRYVDVHGVGTVQAAFDPAAGQQRARLASELNPSGPMLVRGPANDFWYPLDMSDSIALRSAAGKAQEIKFNGKQYFTAPQPDAGDGRHYLLQVREPKNPSTLLSSGIIAAPDALGLWKRRGRKGGMKAEDSDEDFVLAPEFVPRKSSADEIFEMASESMPFQPYSSEELSMMRLIEPYSAANNKLGSYNRANNGKYPIRGARGLPMFIKSIEGTSTLANGNVYTVEPVVPYLKAGGFEAVARLYEEKLQLRTFTEADILVPGERALVGQSMVVANRRISKGEVIGVYGGDMVPYGFLSREEQVFALKAASGIAIEGGRAVEVKIAIVGDNIVSRINTNFIFNKNGRPIRQAPGGYNVETVPFGVQVEDRSGAQVILRNLELGAIFASADIPAGKELRLNYNYSPRDLDLFFG</sequence>
<accession>A0ABS6RNY7</accession>
<protein>
    <recommendedName>
        <fullName evidence="3">SET domain-containing protein</fullName>
    </recommendedName>
</protein>
<proteinExistence type="predicted"/>
<comment type="caution">
    <text evidence="1">The sequence shown here is derived from an EMBL/GenBank/DDBJ whole genome shotgun (WGS) entry which is preliminary data.</text>
</comment>
<dbReference type="Proteomes" id="UP001048763">
    <property type="component" value="Unassembled WGS sequence"/>
</dbReference>
<keyword evidence="2" id="KW-1185">Reference proteome</keyword>
<gene>
    <name evidence="1" type="ORF">KVG85_17445</name>
</gene>